<name>A0A1I0PLE0_9FIRM</name>
<keyword evidence="5" id="KW-0378">Hydrolase</keyword>
<keyword evidence="1" id="KW-0540">Nuclease</keyword>
<reference evidence="8 9" key="1">
    <citation type="submission" date="2016-10" db="EMBL/GenBank/DDBJ databases">
        <authorList>
            <person name="de Groot N.N."/>
        </authorList>
    </citation>
    <scope>NUCLEOTIDE SEQUENCE [LARGE SCALE GENOMIC DNA]</scope>
    <source>
        <strain evidence="8 9">DSM 9179</strain>
    </source>
</reference>
<evidence type="ECO:0000256" key="6">
    <source>
        <dbReference type="ARBA" id="ARBA00023204"/>
    </source>
</evidence>
<dbReference type="PANTHER" id="PTHR31290:SF5">
    <property type="entry name" value="UV-DAMAGE ENDONUCLEASE"/>
    <property type="match status" value="1"/>
</dbReference>
<keyword evidence="6" id="KW-0234">DNA repair</keyword>
<keyword evidence="2 8" id="KW-0255">Endonuclease</keyword>
<feature type="domain" description="DUF1722" evidence="7">
    <location>
        <begin position="308"/>
        <end position="417"/>
    </location>
</feature>
<accession>A0A1I0PLE0</accession>
<dbReference type="AlphaFoldDB" id="A0A1I0PLE0"/>
<dbReference type="GO" id="GO:0009411">
    <property type="term" value="P:response to UV"/>
    <property type="evidence" value="ECO:0007669"/>
    <property type="project" value="InterPro"/>
</dbReference>
<evidence type="ECO:0000313" key="8">
    <source>
        <dbReference type="EMBL" id="SEW15230.1"/>
    </source>
</evidence>
<dbReference type="InterPro" id="IPR004601">
    <property type="entry name" value="UvdE"/>
</dbReference>
<protein>
    <submittedName>
        <fullName evidence="8">UV DNA damage endonuclease</fullName>
    </submittedName>
</protein>
<evidence type="ECO:0000256" key="1">
    <source>
        <dbReference type="ARBA" id="ARBA00022722"/>
    </source>
</evidence>
<dbReference type="Pfam" id="PF08349">
    <property type="entry name" value="DUF1722"/>
    <property type="match status" value="1"/>
</dbReference>
<sequence length="418" mass="48605">MSIGYACIAIGLKGADQKSCITKNASEAKLNELIEHNLNVLEVMIDYNIKNNIKLFRISSDIIPFGSSPVNNLKWWEIFESIFQRIGSKIKKASMRVSMHPGQYTVLNSLNEDVVNRAILDLEYSARVLDSLELSAKHKIILHIGGVYQDKEQAIQRFCENYNLLNEAVKRRLVIENDDRSYNISDVFQIGINMKIPVVFDNLHNKVNPYDSNLDEVYWINECKKTWKEVDGVPKIHYSQQAQDKRVGSHSGTIRINEFIEFYNQIDYDNIDIMLEVKDKNLSAVKCINCTSTERKIKTLELEWSRYKYKVLECSQEHYLMIRKLLINKADYPAIAFYNIIEDALQKDINSENSVNAAQHVWGYFKNKVTEAEKRSCLKSIELLKKGEISSKSTKNILWRLTVKYDEKYLLDSYYFDL</sequence>
<dbReference type="SUPFAM" id="SSF51658">
    <property type="entry name" value="Xylose isomerase-like"/>
    <property type="match status" value="1"/>
</dbReference>
<evidence type="ECO:0000259" key="7">
    <source>
        <dbReference type="Pfam" id="PF08349"/>
    </source>
</evidence>
<keyword evidence="3" id="KW-0227">DNA damage</keyword>
<dbReference type="GO" id="GO:0004519">
    <property type="term" value="F:endonuclease activity"/>
    <property type="evidence" value="ECO:0007669"/>
    <property type="project" value="UniProtKB-KW"/>
</dbReference>
<evidence type="ECO:0000256" key="4">
    <source>
        <dbReference type="ARBA" id="ARBA00022769"/>
    </source>
</evidence>
<evidence type="ECO:0000313" key="9">
    <source>
        <dbReference type="Proteomes" id="UP000199701"/>
    </source>
</evidence>
<dbReference type="Pfam" id="PF03851">
    <property type="entry name" value="UvdE"/>
    <property type="match status" value="1"/>
</dbReference>
<dbReference type="InterPro" id="IPR013560">
    <property type="entry name" value="DUF1722"/>
</dbReference>
<dbReference type="NCBIfam" id="TIGR00629">
    <property type="entry name" value="uvde"/>
    <property type="match status" value="1"/>
</dbReference>
<evidence type="ECO:0000256" key="5">
    <source>
        <dbReference type="ARBA" id="ARBA00022801"/>
    </source>
</evidence>
<dbReference type="STRING" id="99656.SAMN05421659_105176"/>
<dbReference type="RefSeq" id="WP_092452706.1">
    <property type="nucleotide sequence ID" value="NZ_FOJI01000005.1"/>
</dbReference>
<keyword evidence="4" id="KW-0228">DNA excision</keyword>
<gene>
    <name evidence="8" type="ORF">SAMN05421659_105176</name>
</gene>
<organism evidence="8 9">
    <name type="scientific">[Clostridium] fimetarium</name>
    <dbReference type="NCBI Taxonomy" id="99656"/>
    <lineage>
        <taxon>Bacteria</taxon>
        <taxon>Bacillati</taxon>
        <taxon>Bacillota</taxon>
        <taxon>Clostridia</taxon>
        <taxon>Lachnospirales</taxon>
        <taxon>Lachnospiraceae</taxon>
    </lineage>
</organism>
<dbReference type="PANTHER" id="PTHR31290">
    <property type="entry name" value="UV-DAMAGE ENDONUCLEASE"/>
    <property type="match status" value="1"/>
</dbReference>
<keyword evidence="9" id="KW-1185">Reference proteome</keyword>
<dbReference type="GO" id="GO:0006289">
    <property type="term" value="P:nucleotide-excision repair"/>
    <property type="evidence" value="ECO:0007669"/>
    <property type="project" value="InterPro"/>
</dbReference>
<dbReference type="OrthoDB" id="9782576at2"/>
<dbReference type="Proteomes" id="UP000199701">
    <property type="component" value="Unassembled WGS sequence"/>
</dbReference>
<proteinExistence type="predicted"/>
<evidence type="ECO:0000256" key="3">
    <source>
        <dbReference type="ARBA" id="ARBA00022763"/>
    </source>
</evidence>
<dbReference type="Gene3D" id="3.20.20.150">
    <property type="entry name" value="Divalent-metal-dependent TIM barrel enzymes"/>
    <property type="match status" value="1"/>
</dbReference>
<evidence type="ECO:0000256" key="2">
    <source>
        <dbReference type="ARBA" id="ARBA00022759"/>
    </source>
</evidence>
<dbReference type="GO" id="GO:0016787">
    <property type="term" value="F:hydrolase activity"/>
    <property type="evidence" value="ECO:0007669"/>
    <property type="project" value="UniProtKB-KW"/>
</dbReference>
<dbReference type="InterPro" id="IPR036237">
    <property type="entry name" value="Xyl_isomerase-like_sf"/>
</dbReference>
<dbReference type="EMBL" id="FOJI01000005">
    <property type="protein sequence ID" value="SEW15230.1"/>
    <property type="molecule type" value="Genomic_DNA"/>
</dbReference>